<dbReference type="SUPFAM" id="SSF49785">
    <property type="entry name" value="Galactose-binding domain-like"/>
    <property type="match status" value="1"/>
</dbReference>
<keyword evidence="2" id="KW-0812">Transmembrane</keyword>
<dbReference type="PROSITE" id="PS50022">
    <property type="entry name" value="FA58C_3"/>
    <property type="match status" value="1"/>
</dbReference>
<feature type="region of interest" description="Disordered" evidence="1">
    <location>
        <begin position="126"/>
        <end position="178"/>
    </location>
</feature>
<evidence type="ECO:0000313" key="4">
    <source>
        <dbReference type="EMBL" id="MDP9795614.1"/>
    </source>
</evidence>
<feature type="compositionally biased region" description="Low complexity" evidence="1">
    <location>
        <begin position="142"/>
        <end position="160"/>
    </location>
</feature>
<proteinExistence type="predicted"/>
<feature type="region of interest" description="Disordered" evidence="1">
    <location>
        <begin position="1"/>
        <end position="23"/>
    </location>
</feature>
<feature type="transmembrane region" description="Helical" evidence="2">
    <location>
        <begin position="79"/>
        <end position="100"/>
    </location>
</feature>
<evidence type="ECO:0000256" key="2">
    <source>
        <dbReference type="SAM" id="Phobius"/>
    </source>
</evidence>
<reference evidence="4 5" key="1">
    <citation type="submission" date="2023-07" db="EMBL/GenBank/DDBJ databases">
        <title>Sequencing the genomes of 1000 actinobacteria strains.</title>
        <authorList>
            <person name="Klenk H.-P."/>
        </authorList>
    </citation>
    <scope>NUCLEOTIDE SEQUENCE [LARGE SCALE GENOMIC DNA]</scope>
    <source>
        <strain evidence="4 5">DSM 44710</strain>
    </source>
</reference>
<evidence type="ECO:0000256" key="1">
    <source>
        <dbReference type="SAM" id="MobiDB-lite"/>
    </source>
</evidence>
<keyword evidence="2" id="KW-1133">Transmembrane helix</keyword>
<name>A0ABT9MVZ4_9ACTN</name>
<accession>A0ABT9MVZ4</accession>
<keyword evidence="5" id="KW-1185">Reference proteome</keyword>
<dbReference type="Proteomes" id="UP001240984">
    <property type="component" value="Unassembled WGS sequence"/>
</dbReference>
<sequence>MAGPPAGHETTPGDDADRAGFASDRAHALRTMFPRRVAAVPDVLDAPAPDRADTPAAVEQTAAVPADAPPRKRGRRMPLLIGGALVVVAVAASAAVFVTANAATQADRTGVVVPVTTVEVQVPPDAALGVPPSPSATPPASPSAAPSAAPSASVTGTPSKKVPPAPAPAKPKGRANPSGANLALRRAVEVSGVEGAPWKASNAVDGDLSTRWSSAFTDPGWLTVDLGEAWAVTEVQVAWEHAYATAYRVEASEDGNAWTVLYRTASGSGGTVTVREPAVARYVRLYATQRNGQYGYSVLELRVR</sequence>
<feature type="region of interest" description="Disordered" evidence="1">
    <location>
        <begin position="46"/>
        <end position="73"/>
    </location>
</feature>
<dbReference type="RefSeq" id="WP_306831581.1">
    <property type="nucleotide sequence ID" value="NZ_JAUSRA010000001.1"/>
</dbReference>
<protein>
    <recommendedName>
        <fullName evidence="3">F5/8 type C domain-containing protein</fullName>
    </recommendedName>
</protein>
<dbReference type="Gene3D" id="2.60.120.260">
    <property type="entry name" value="Galactose-binding domain-like"/>
    <property type="match status" value="1"/>
</dbReference>
<comment type="caution">
    <text evidence="4">The sequence shown here is derived from an EMBL/GenBank/DDBJ whole genome shotgun (WGS) entry which is preliminary data.</text>
</comment>
<dbReference type="InterPro" id="IPR008979">
    <property type="entry name" value="Galactose-bd-like_sf"/>
</dbReference>
<organism evidence="4 5">
    <name type="scientific">Catenuloplanes nepalensis</name>
    <dbReference type="NCBI Taxonomy" id="587533"/>
    <lineage>
        <taxon>Bacteria</taxon>
        <taxon>Bacillati</taxon>
        <taxon>Actinomycetota</taxon>
        <taxon>Actinomycetes</taxon>
        <taxon>Micromonosporales</taxon>
        <taxon>Micromonosporaceae</taxon>
        <taxon>Catenuloplanes</taxon>
    </lineage>
</organism>
<evidence type="ECO:0000313" key="5">
    <source>
        <dbReference type="Proteomes" id="UP001240984"/>
    </source>
</evidence>
<dbReference type="InterPro" id="IPR000421">
    <property type="entry name" value="FA58C"/>
</dbReference>
<dbReference type="Pfam" id="PF00754">
    <property type="entry name" value="F5_F8_type_C"/>
    <property type="match status" value="1"/>
</dbReference>
<gene>
    <name evidence="4" type="ORF">J2S43_004126</name>
</gene>
<feature type="compositionally biased region" description="Pro residues" evidence="1">
    <location>
        <begin position="131"/>
        <end position="141"/>
    </location>
</feature>
<feature type="domain" description="F5/8 type C" evidence="3">
    <location>
        <begin position="167"/>
        <end position="304"/>
    </location>
</feature>
<keyword evidence="2" id="KW-0472">Membrane</keyword>
<evidence type="ECO:0000259" key="3">
    <source>
        <dbReference type="PROSITE" id="PS50022"/>
    </source>
</evidence>
<dbReference type="EMBL" id="JAUSRA010000001">
    <property type="protein sequence ID" value="MDP9795614.1"/>
    <property type="molecule type" value="Genomic_DNA"/>
</dbReference>